<name>A0ABT0AUL1_9LACT</name>
<dbReference type="EMBL" id="JAAECS010000009">
    <property type="protein sequence ID" value="MCJ1990389.1"/>
    <property type="molecule type" value="Genomic_DNA"/>
</dbReference>
<reference evidence="2 3" key="1">
    <citation type="journal article" date="2022" name="Microbiol. Res.">
        <title>Comparative genome analysis, predicted lifestyle and antimicrobial strategies of Lactococcus carnosus and Lactococcus paracarnosus isolated from meat.</title>
        <authorList>
            <person name="Werum V."/>
            <person name="Ehrmann M."/>
            <person name="Vogel R."/>
            <person name="Hilgarth M."/>
        </authorList>
    </citation>
    <scope>NUCLEOTIDE SEQUENCE [LARGE SCALE GENOMIC DNA]</scope>
    <source>
        <strain evidence="2 3">TMW22177</strain>
    </source>
</reference>
<dbReference type="Proteomes" id="UP001522450">
    <property type="component" value="Unassembled WGS sequence"/>
</dbReference>
<organism evidence="2 3">
    <name type="scientific">Pseudolactococcus carnosus</name>
    <dbReference type="NCBI Taxonomy" id="2749961"/>
    <lineage>
        <taxon>Bacteria</taxon>
        <taxon>Bacillati</taxon>
        <taxon>Bacillota</taxon>
        <taxon>Bacilli</taxon>
        <taxon>Lactobacillales</taxon>
        <taxon>Streptococcaceae</taxon>
        <taxon>Pseudolactococcus</taxon>
    </lineage>
</organism>
<keyword evidence="1" id="KW-0472">Membrane</keyword>
<feature type="transmembrane region" description="Helical" evidence="1">
    <location>
        <begin position="16"/>
        <end position="39"/>
    </location>
</feature>
<proteinExistence type="predicted"/>
<evidence type="ECO:0000256" key="1">
    <source>
        <dbReference type="SAM" id="Phobius"/>
    </source>
</evidence>
<protein>
    <recommendedName>
        <fullName evidence="4">Type II secretion system protein</fullName>
    </recommendedName>
</protein>
<evidence type="ECO:0008006" key="4">
    <source>
        <dbReference type="Google" id="ProtNLM"/>
    </source>
</evidence>
<comment type="caution">
    <text evidence="2">The sequence shown here is derived from an EMBL/GenBank/DDBJ whole genome shotgun (WGS) entry which is preliminary data.</text>
</comment>
<evidence type="ECO:0000313" key="3">
    <source>
        <dbReference type="Proteomes" id="UP001522450"/>
    </source>
</evidence>
<dbReference type="RefSeq" id="WP_244034774.1">
    <property type="nucleotide sequence ID" value="NZ_JAAECS010000009.1"/>
</dbReference>
<keyword evidence="1" id="KW-1133">Transmembrane helix</keyword>
<keyword evidence="1" id="KW-0812">Transmembrane</keyword>
<keyword evidence="3" id="KW-1185">Reference proteome</keyword>
<accession>A0ABT0AUL1</accession>
<gene>
    <name evidence="2" type="ORF">GYN21_09205</name>
</gene>
<sequence length="240" mass="26812">MMTYLTDETGITLTELLAVIILLTVITTVLTAAAGRVFTIRNSQETKIKCQVVANRLYADLNTLSNESLVNVKSSNMKSDAQALGESGKYSRGGWADNQMVKLLDGSVITNPKTLTYLSPGVEQLKLVRPKDSSEVNTYETPTEKIKLKVYLVKNKHENQVLKQGETNFRDSFSIQSTVYVVFYKGLINWSTYIPEENAPMKLAEVKKDMSDEIVYTRVFDVTYRDDAKSAGEVAGNGKW</sequence>
<evidence type="ECO:0000313" key="2">
    <source>
        <dbReference type="EMBL" id="MCJ1990389.1"/>
    </source>
</evidence>